<evidence type="ECO:0000313" key="4">
    <source>
        <dbReference type="EMBL" id="MBB4844685.1"/>
    </source>
</evidence>
<dbReference type="EMBL" id="JACHLP010000006">
    <property type="protein sequence ID" value="MBB4844685.1"/>
    <property type="molecule type" value="Genomic_DNA"/>
</dbReference>
<reference evidence="4 5" key="1">
    <citation type="submission" date="2020-08" db="EMBL/GenBank/DDBJ databases">
        <title>Functional genomics of gut bacteria from endangered species of beetles.</title>
        <authorList>
            <person name="Carlos-Shanley C."/>
        </authorList>
    </citation>
    <scope>NUCLEOTIDE SEQUENCE [LARGE SCALE GENOMIC DNA]</scope>
    <source>
        <strain evidence="4 5">S00239</strain>
    </source>
</reference>
<dbReference type="SUPFAM" id="SSF82057">
    <property type="entry name" value="Prokaryotic SH3-related domain"/>
    <property type="match status" value="1"/>
</dbReference>
<organism evidence="4 5">
    <name type="scientific">Roseateles oligotrophus</name>
    <dbReference type="NCBI Taxonomy" id="1769250"/>
    <lineage>
        <taxon>Bacteria</taxon>
        <taxon>Pseudomonadati</taxon>
        <taxon>Pseudomonadota</taxon>
        <taxon>Betaproteobacteria</taxon>
        <taxon>Burkholderiales</taxon>
        <taxon>Sphaerotilaceae</taxon>
        <taxon>Roseateles</taxon>
    </lineage>
</organism>
<dbReference type="SUPFAM" id="SSF57783">
    <property type="entry name" value="Zinc beta-ribbon"/>
    <property type="match status" value="1"/>
</dbReference>
<evidence type="ECO:0000259" key="3">
    <source>
        <dbReference type="Pfam" id="PF08274"/>
    </source>
</evidence>
<evidence type="ECO:0000313" key="5">
    <source>
        <dbReference type="Proteomes" id="UP000562027"/>
    </source>
</evidence>
<accession>A0A840LCP5</accession>
<dbReference type="Gene3D" id="2.20.25.10">
    <property type="match status" value="1"/>
</dbReference>
<proteinExistence type="inferred from homology"/>
<evidence type="ECO:0000259" key="2">
    <source>
        <dbReference type="Pfam" id="PF03831"/>
    </source>
</evidence>
<gene>
    <name evidence="4" type="ORF">HNP55_003229</name>
</gene>
<dbReference type="NCBIfam" id="TIGR00686">
    <property type="entry name" value="phnA"/>
    <property type="match status" value="1"/>
</dbReference>
<comment type="similarity">
    <text evidence="1">Belongs to the YjdM family.</text>
</comment>
<dbReference type="InterPro" id="IPR013987">
    <property type="entry name" value="YjdM_N"/>
</dbReference>
<dbReference type="InterPro" id="IPR013988">
    <property type="entry name" value="YjdM_C"/>
</dbReference>
<dbReference type="PANTHER" id="PTHR30305">
    <property type="entry name" value="PROTEIN YJDM-RELATED"/>
    <property type="match status" value="1"/>
</dbReference>
<sequence length="112" mass="11859">MSTPSACPVCTLENTYQDGALFICPDCGHEWAADGAAGEADEETAPVLKDANGQLLADGDSAILIKDLKVRGSVLKQGTKIKSIRLVPGDHPVDCKIDGQGYLLKAEFIKKT</sequence>
<dbReference type="RefSeq" id="WP_184301446.1">
    <property type="nucleotide sequence ID" value="NZ_JACHLP010000006.1"/>
</dbReference>
<feature type="domain" description="Protein YjdM C-terminal" evidence="2">
    <location>
        <begin position="49"/>
        <end position="111"/>
    </location>
</feature>
<dbReference type="PANTHER" id="PTHR30305:SF3">
    <property type="entry name" value="PROTEIN YJDM"/>
    <property type="match status" value="1"/>
</dbReference>
<dbReference type="Proteomes" id="UP000562027">
    <property type="component" value="Unassembled WGS sequence"/>
</dbReference>
<dbReference type="Pfam" id="PF03831">
    <property type="entry name" value="YjdM"/>
    <property type="match status" value="1"/>
</dbReference>
<protein>
    <submittedName>
        <fullName evidence="4">Protein PhnA</fullName>
    </submittedName>
</protein>
<dbReference type="InterPro" id="IPR004624">
    <property type="entry name" value="YjdM"/>
</dbReference>
<name>A0A840LCP5_9BURK</name>
<evidence type="ECO:0000256" key="1">
    <source>
        <dbReference type="ARBA" id="ARBA00009248"/>
    </source>
</evidence>
<feature type="domain" description="Protein YjdM N-terminal" evidence="3">
    <location>
        <begin position="5"/>
        <end position="32"/>
    </location>
</feature>
<dbReference type="AlphaFoldDB" id="A0A840LCP5"/>
<dbReference type="Pfam" id="PF08274">
    <property type="entry name" value="Zn_Ribbon_YjdM"/>
    <property type="match status" value="1"/>
</dbReference>
<comment type="caution">
    <text evidence="4">The sequence shown here is derived from an EMBL/GenBank/DDBJ whole genome shotgun (WGS) entry which is preliminary data.</text>
</comment>
<dbReference type="Gene3D" id="2.30.30.40">
    <property type="entry name" value="SH3 Domains"/>
    <property type="match status" value="1"/>
</dbReference>
<keyword evidence="5" id="KW-1185">Reference proteome</keyword>